<evidence type="ECO:0000313" key="4">
    <source>
        <dbReference type="Proteomes" id="UP000235015"/>
    </source>
</evidence>
<dbReference type="Pfam" id="PF13271">
    <property type="entry name" value="DUF4062"/>
    <property type="match status" value="1"/>
</dbReference>
<keyword evidence="1" id="KW-0175">Coiled coil</keyword>
<protein>
    <recommendedName>
        <fullName evidence="2">DUF4062 domain-containing protein</fullName>
    </recommendedName>
</protein>
<feature type="coiled-coil region" evidence="1">
    <location>
        <begin position="170"/>
        <end position="197"/>
    </location>
</feature>
<comment type="caution">
    <text evidence="3">The sequence shown here is derived from an EMBL/GenBank/DDBJ whole genome shotgun (WGS) entry which is preliminary data.</text>
</comment>
<feature type="domain" description="DUF4062" evidence="2">
    <location>
        <begin position="6"/>
        <end position="87"/>
    </location>
</feature>
<evidence type="ECO:0000259" key="2">
    <source>
        <dbReference type="Pfam" id="PF13271"/>
    </source>
</evidence>
<sequence length="333" mass="38003">MEKRYQVFISSTYADLKEERKHVIQTVMELDCIPAGMELFPAADEEQFEFIKRVIDDCDYYLLIIGGRYGSTTEEGISYTEKEYDYAVTQGLKVIALLHENPDDIPLGKSEKDPALRERLQQFRDKVAADRLVKFWKSAEELPGLVSLSLSKTIKMFPAVGWIRADRVASEEILEEINDLRKQNTKLSIAISELSAEPQQEVSNLAGMDELFEVHGRYNKEGYGMRDWEVKATWREIFGLISPYLVKHPNEEYVKSILASALFKKSIYYGRSENLNDQDFQTVSVQLKALGLVNMNYSKTVQGGMALFWSATPAGERLMLDIRTIRSANIPNA</sequence>
<proteinExistence type="predicted"/>
<dbReference type="EMBL" id="PKUN01000026">
    <property type="protein sequence ID" value="PLX60243.1"/>
    <property type="molecule type" value="Genomic_DNA"/>
</dbReference>
<dbReference type="RefSeq" id="WP_273440639.1">
    <property type="nucleotide sequence ID" value="NZ_PKUN01000026.1"/>
</dbReference>
<evidence type="ECO:0000256" key="1">
    <source>
        <dbReference type="SAM" id="Coils"/>
    </source>
</evidence>
<dbReference type="AlphaFoldDB" id="A0A2N6CT02"/>
<evidence type="ECO:0000313" key="3">
    <source>
        <dbReference type="EMBL" id="PLX60243.1"/>
    </source>
</evidence>
<accession>A0A2N6CT02</accession>
<gene>
    <name evidence="3" type="ORF">C0630_16545</name>
</gene>
<organism evidence="3 4">
    <name type="scientific">Sedimenticola selenatireducens</name>
    <dbReference type="NCBI Taxonomy" id="191960"/>
    <lineage>
        <taxon>Bacteria</taxon>
        <taxon>Pseudomonadati</taxon>
        <taxon>Pseudomonadota</taxon>
        <taxon>Gammaproteobacteria</taxon>
        <taxon>Chromatiales</taxon>
        <taxon>Sedimenticolaceae</taxon>
        <taxon>Sedimenticola</taxon>
    </lineage>
</organism>
<dbReference type="InterPro" id="IPR025139">
    <property type="entry name" value="DUF4062"/>
</dbReference>
<dbReference type="Proteomes" id="UP000235015">
    <property type="component" value="Unassembled WGS sequence"/>
</dbReference>
<reference evidence="3 4" key="1">
    <citation type="submission" date="2017-11" db="EMBL/GenBank/DDBJ databases">
        <title>Genome-resolved metagenomics identifies genetic mobility, metabolic interactions, and unexpected diversity in perchlorate-reducing communities.</title>
        <authorList>
            <person name="Barnum T.P."/>
            <person name="Figueroa I.A."/>
            <person name="Carlstrom C.I."/>
            <person name="Lucas L.N."/>
            <person name="Engelbrektson A.L."/>
            <person name="Coates J.D."/>
        </authorList>
    </citation>
    <scope>NUCLEOTIDE SEQUENCE [LARGE SCALE GENOMIC DNA]</scope>
    <source>
        <strain evidence="3">BM301</strain>
    </source>
</reference>
<name>A0A2N6CT02_9GAMM</name>